<dbReference type="SMART" id="SM00235">
    <property type="entry name" value="ZnMc"/>
    <property type="match status" value="1"/>
</dbReference>
<organism evidence="21 22">
    <name type="scientific">Lymnaea stagnalis</name>
    <name type="common">Great pond snail</name>
    <name type="synonym">Helix stagnalis</name>
    <dbReference type="NCBI Taxonomy" id="6523"/>
    <lineage>
        <taxon>Eukaryota</taxon>
        <taxon>Metazoa</taxon>
        <taxon>Spiralia</taxon>
        <taxon>Lophotrochozoa</taxon>
        <taxon>Mollusca</taxon>
        <taxon>Gastropoda</taxon>
        <taxon>Heterobranchia</taxon>
        <taxon>Euthyneura</taxon>
        <taxon>Panpulmonata</taxon>
        <taxon>Hygrophila</taxon>
        <taxon>Lymnaeoidea</taxon>
        <taxon>Lymnaeidae</taxon>
        <taxon>Lymnaea</taxon>
    </lineage>
</organism>
<feature type="binding site" evidence="12 14">
    <location>
        <position position="282"/>
    </location>
    <ligand>
        <name>Zn(2+)</name>
        <dbReference type="ChEBI" id="CHEBI:29105"/>
        <note>catalytic</note>
    </ligand>
</feature>
<evidence type="ECO:0000256" key="7">
    <source>
        <dbReference type="ARBA" id="ARBA00022833"/>
    </source>
</evidence>
<evidence type="ECO:0000256" key="13">
    <source>
        <dbReference type="PROSITE-ProRule" id="PRU00076"/>
    </source>
</evidence>
<feature type="binding site" evidence="12 14">
    <location>
        <position position="272"/>
    </location>
    <ligand>
        <name>Zn(2+)</name>
        <dbReference type="ChEBI" id="CHEBI:29105"/>
        <note>catalytic</note>
    </ligand>
</feature>
<accession>A0AAV2HSD8</accession>
<dbReference type="GO" id="GO:0005509">
    <property type="term" value="F:calcium ion binding"/>
    <property type="evidence" value="ECO:0007669"/>
    <property type="project" value="InterPro"/>
</dbReference>
<dbReference type="EMBL" id="CAXITT010000246">
    <property type="protein sequence ID" value="CAL1537017.1"/>
    <property type="molecule type" value="Genomic_DNA"/>
</dbReference>
<keyword evidence="1 13" id="KW-0245">EGF-like domain</keyword>
<dbReference type="SMART" id="SM00042">
    <property type="entry name" value="CUB"/>
    <property type="match status" value="5"/>
</dbReference>
<dbReference type="Pfam" id="PF14670">
    <property type="entry name" value="FXa_inhibition"/>
    <property type="match status" value="1"/>
</dbReference>
<evidence type="ECO:0000313" key="22">
    <source>
        <dbReference type="Proteomes" id="UP001497497"/>
    </source>
</evidence>
<feature type="domain" description="EGF-like" evidence="19">
    <location>
        <begin position="603"/>
        <end position="643"/>
    </location>
</feature>
<dbReference type="SUPFAM" id="SSF57196">
    <property type="entry name" value="EGF/Laminin"/>
    <property type="match status" value="2"/>
</dbReference>
<protein>
    <recommendedName>
        <fullName evidence="15">Metalloendopeptidase</fullName>
        <ecNumber evidence="15">3.4.24.-</ecNumber>
    </recommendedName>
</protein>
<dbReference type="FunFam" id="2.10.25.10:FF:000240">
    <property type="entry name" value="Vitamin K-dependent protein S"/>
    <property type="match status" value="1"/>
</dbReference>
<dbReference type="SUPFAM" id="SSF49854">
    <property type="entry name" value="Spermadhesin, CUB domain"/>
    <property type="match status" value="5"/>
</dbReference>
<dbReference type="InterPro" id="IPR001881">
    <property type="entry name" value="EGF-like_Ca-bd_dom"/>
</dbReference>
<dbReference type="PROSITE" id="PS51864">
    <property type="entry name" value="ASTACIN"/>
    <property type="match status" value="1"/>
</dbReference>
<evidence type="ECO:0000256" key="3">
    <source>
        <dbReference type="ARBA" id="ARBA00022723"/>
    </source>
</evidence>
<evidence type="ECO:0000256" key="4">
    <source>
        <dbReference type="ARBA" id="ARBA00022729"/>
    </source>
</evidence>
<feature type="transmembrane region" description="Helical" evidence="17">
    <location>
        <begin position="24"/>
        <end position="42"/>
    </location>
</feature>
<feature type="domain" description="CUB" evidence="18">
    <location>
        <begin position="646"/>
        <end position="759"/>
    </location>
</feature>
<name>A0AAV2HSD8_LYMST</name>
<keyword evidence="5" id="KW-0677">Repeat</keyword>
<keyword evidence="17" id="KW-0472">Membrane</keyword>
<dbReference type="InterPro" id="IPR049883">
    <property type="entry name" value="NOTCH1_EGF-like"/>
</dbReference>
<feature type="binding site" evidence="12 14">
    <location>
        <position position="276"/>
    </location>
    <ligand>
        <name>Zn(2+)</name>
        <dbReference type="ChEBI" id="CHEBI:29105"/>
        <note>catalytic</note>
    </ligand>
</feature>
<feature type="region of interest" description="Disordered" evidence="16">
    <location>
        <begin position="152"/>
        <end position="179"/>
    </location>
</feature>
<reference evidence="21 22" key="1">
    <citation type="submission" date="2024-04" db="EMBL/GenBank/DDBJ databases">
        <authorList>
            <consortium name="Genoscope - CEA"/>
            <person name="William W."/>
        </authorList>
    </citation>
    <scope>NUCLEOTIDE SEQUENCE [LARGE SCALE GENOMIC DNA]</scope>
</reference>
<feature type="domain" description="CUB" evidence="18">
    <location>
        <begin position="382"/>
        <end position="490"/>
    </location>
</feature>
<dbReference type="PIRSF" id="PIRSF001199">
    <property type="entry name" value="BMP_1/tolloid-like"/>
    <property type="match status" value="1"/>
</dbReference>
<evidence type="ECO:0000313" key="21">
    <source>
        <dbReference type="EMBL" id="CAL1537017.1"/>
    </source>
</evidence>
<keyword evidence="17" id="KW-1133">Transmembrane helix</keyword>
<keyword evidence="3 12" id="KW-0479">Metal-binding</keyword>
<evidence type="ECO:0000256" key="1">
    <source>
        <dbReference type="ARBA" id="ARBA00022536"/>
    </source>
</evidence>
<dbReference type="PROSITE" id="PS01180">
    <property type="entry name" value="CUB"/>
    <property type="match status" value="5"/>
</dbReference>
<feature type="domain" description="CUB" evidence="18">
    <location>
        <begin position="491"/>
        <end position="603"/>
    </location>
</feature>
<dbReference type="PRINTS" id="PR00480">
    <property type="entry name" value="ASTACIN"/>
</dbReference>
<dbReference type="FunFam" id="2.60.120.290:FF:000018">
    <property type="entry name" value="cubilin"/>
    <property type="match status" value="1"/>
</dbReference>
<dbReference type="InterPro" id="IPR000742">
    <property type="entry name" value="EGF"/>
</dbReference>
<evidence type="ECO:0000256" key="9">
    <source>
        <dbReference type="ARBA" id="ARBA00023145"/>
    </source>
</evidence>
<dbReference type="PROSITE" id="PS01187">
    <property type="entry name" value="EGF_CA"/>
    <property type="match status" value="2"/>
</dbReference>
<keyword evidence="2 14" id="KW-0645">Protease</keyword>
<feature type="domain" description="CUB" evidence="18">
    <location>
        <begin position="915"/>
        <end position="1031"/>
    </location>
</feature>
<dbReference type="CDD" id="cd00054">
    <property type="entry name" value="EGF_CA"/>
    <property type="match status" value="2"/>
</dbReference>
<evidence type="ECO:0000256" key="10">
    <source>
        <dbReference type="ARBA" id="ARBA00023157"/>
    </source>
</evidence>
<keyword evidence="17" id="KW-0812">Transmembrane</keyword>
<evidence type="ECO:0000256" key="15">
    <source>
        <dbReference type="RuleBase" id="RU361183"/>
    </source>
</evidence>
<evidence type="ECO:0000256" key="5">
    <source>
        <dbReference type="ARBA" id="ARBA00022737"/>
    </source>
</evidence>
<dbReference type="Pfam" id="PF00431">
    <property type="entry name" value="CUB"/>
    <property type="match status" value="5"/>
</dbReference>
<dbReference type="InterPro" id="IPR000859">
    <property type="entry name" value="CUB_dom"/>
</dbReference>
<dbReference type="InterPro" id="IPR024079">
    <property type="entry name" value="MetalloPept_cat_dom_sf"/>
</dbReference>
<evidence type="ECO:0000259" key="18">
    <source>
        <dbReference type="PROSITE" id="PS01180"/>
    </source>
</evidence>
<dbReference type="InterPro" id="IPR018097">
    <property type="entry name" value="EGF_Ca-bd_CS"/>
</dbReference>
<dbReference type="SMART" id="SM00181">
    <property type="entry name" value="EGF"/>
    <property type="match status" value="2"/>
</dbReference>
<gene>
    <name evidence="21" type="ORF">GSLYS_00010930001</name>
</gene>
<comment type="caution">
    <text evidence="21">The sequence shown here is derived from an EMBL/GenBank/DDBJ whole genome shotgun (WGS) entry which is preliminary data.</text>
</comment>
<dbReference type="Gene3D" id="2.10.25.10">
    <property type="entry name" value="Laminin"/>
    <property type="match status" value="2"/>
</dbReference>
<evidence type="ECO:0000256" key="8">
    <source>
        <dbReference type="ARBA" id="ARBA00023049"/>
    </source>
</evidence>
<dbReference type="Proteomes" id="UP001497497">
    <property type="component" value="Unassembled WGS sequence"/>
</dbReference>
<keyword evidence="10 14" id="KW-1015">Disulfide bond</keyword>
<evidence type="ECO:0000256" key="2">
    <source>
        <dbReference type="ARBA" id="ARBA00022670"/>
    </source>
</evidence>
<evidence type="ECO:0000256" key="6">
    <source>
        <dbReference type="ARBA" id="ARBA00022801"/>
    </source>
</evidence>
<feature type="active site" evidence="11 14">
    <location>
        <position position="273"/>
    </location>
</feature>
<keyword evidence="9" id="KW-0865">Zymogen</keyword>
<feature type="domain" description="Peptidase M12A" evidence="20">
    <location>
        <begin position="180"/>
        <end position="380"/>
    </location>
</feature>
<comment type="cofactor">
    <cofactor evidence="14 15">
        <name>Zn(2+)</name>
        <dbReference type="ChEBI" id="CHEBI:29105"/>
    </cofactor>
    <text evidence="14 15">Binds 1 zinc ion per subunit.</text>
</comment>
<evidence type="ECO:0000259" key="20">
    <source>
        <dbReference type="PROSITE" id="PS51864"/>
    </source>
</evidence>
<dbReference type="SMART" id="SM00179">
    <property type="entry name" value="EGF_CA"/>
    <property type="match status" value="2"/>
</dbReference>
<dbReference type="Gene3D" id="2.60.120.290">
    <property type="entry name" value="Spermadhesin, CUB domain"/>
    <property type="match status" value="5"/>
</dbReference>
<keyword evidence="4" id="KW-0732">Signal</keyword>
<dbReference type="SUPFAM" id="SSF55486">
    <property type="entry name" value="Metalloproteases ('zincins'), catalytic domain"/>
    <property type="match status" value="1"/>
</dbReference>
<dbReference type="InterPro" id="IPR035914">
    <property type="entry name" value="Sperma_CUB_dom_sf"/>
</dbReference>
<dbReference type="GO" id="GO:0006508">
    <property type="term" value="P:proteolysis"/>
    <property type="evidence" value="ECO:0007669"/>
    <property type="project" value="UniProtKB-KW"/>
</dbReference>
<feature type="domain" description="CUB" evidence="18">
    <location>
        <begin position="802"/>
        <end position="914"/>
    </location>
</feature>
<evidence type="ECO:0000256" key="17">
    <source>
        <dbReference type="SAM" id="Phobius"/>
    </source>
</evidence>
<dbReference type="EC" id="3.4.24.-" evidence="15"/>
<sequence>MDLATMIVLSKSNRHLSRIEKETFQYFYFIKWLFLLIAIGVSNSNASFLQKFSTRNFQQPSLYNTASIERRDNFNVHLEKDVDSLGKEIANQRATYDKQNVSYNLCKKMHDIKCHESVFRRNLQVTRQKASALHKLRRRLFTLGPANSEVAKKKPIKQSVKSSSKPRTRRRSKLNRNKRAATANESLLWEHATIPYVFDTVFSGEDKLKIMLAMSMWENATCVIFKEREASDKDYFVLTVKDCGCCADVGRKENGSSVSLAKDCMITGIILHELGHIIGFWHEHSRPDRDEYVDVFLKHAIKDKVENFKKKEPNEINSLNETYDFDSIMHYGRTKWTRNPYWDTIFPKLLNGSALRPDIGQRSKLSPGDIRQTNKLYKCASCGRTFQEETATFSHKPTAGKSETCHWRIRAAYGERIVLNITALGIPRSANCVNGHVEVRDGPNSQSPQIGRFCGEDLPGPLKSSGRRMWLEYKTLRGDGSGFTARYVTECGGEISSGEGVLASPTYNDKYLPNLDCSWTIKVDPGYLIILSFESFDLEDDLNCAFDYLEIMEGSKETDPLIGKYCGLSYPKKIQSTGNQLFIRFVSDSDTQRNGFYIPFVKEIDECNNEIHECDQVCINTIGGYRCECILGYELKPDRTSCEKACGGVIETPNGTISSPFFPDPYPPDKTCEWIIDAPQNHTIVLTFTHFDLEAGQGDCSYDFVKVYPEGGARKYNNVMHCGDSIPTPITAKGNTMKIEFKSDKYDEKSGFSAFFVSDVNECENKNGGCQDICTNTVGSYYCSCRNGYILQSDQRGCVEECFSQISEHNGTITSPDFPEEYPRNTECDWLLIAPLGHRIRLAFQSLSLEHHQSCNYDSLTIFDGDNRNASLIDRYCGSIFPELVISRSNNMLVSFTSDSSVQKKGFEARHDTVCGSFLEATYTPQTIVSHVNYGILNYDTWEYCDWVINASLGFKVELNFQTFYLEYQKDCEYDYVIVYDGVNDSGPVLGTFCGNKLPGRIISESPSLLVRFTTDNTINKKGFTLQFIKVENALK</sequence>
<dbReference type="InterPro" id="IPR015446">
    <property type="entry name" value="BMP_1/tolloid-like"/>
</dbReference>
<dbReference type="FunFam" id="2.60.120.290:FF:000013">
    <property type="entry name" value="Membrane frizzled-related protein"/>
    <property type="match status" value="2"/>
</dbReference>
<dbReference type="GO" id="GO:0008270">
    <property type="term" value="F:zinc ion binding"/>
    <property type="evidence" value="ECO:0007669"/>
    <property type="project" value="UniProtKB-UniRule"/>
</dbReference>
<evidence type="ECO:0000256" key="11">
    <source>
        <dbReference type="PIRSR" id="PIRSR001199-1"/>
    </source>
</evidence>
<dbReference type="PROSITE" id="PS01186">
    <property type="entry name" value="EGF_2"/>
    <property type="match status" value="1"/>
</dbReference>
<keyword evidence="6 14" id="KW-0378">Hydrolase</keyword>
<dbReference type="FunFam" id="2.60.120.290:FF:000005">
    <property type="entry name" value="Procollagen C-endopeptidase enhancer 1"/>
    <property type="match status" value="1"/>
</dbReference>
<dbReference type="InterPro" id="IPR001506">
    <property type="entry name" value="Peptidase_M12A"/>
</dbReference>
<dbReference type="AlphaFoldDB" id="A0AAV2HSD8"/>
<dbReference type="Pfam" id="PF07645">
    <property type="entry name" value="EGF_CA"/>
    <property type="match status" value="1"/>
</dbReference>
<keyword evidence="8 14" id="KW-0482">Metalloprotease</keyword>
<evidence type="ECO:0000256" key="14">
    <source>
        <dbReference type="PROSITE-ProRule" id="PRU01211"/>
    </source>
</evidence>
<evidence type="ECO:0000256" key="16">
    <source>
        <dbReference type="SAM" id="MobiDB-lite"/>
    </source>
</evidence>
<dbReference type="PROSITE" id="PS50026">
    <property type="entry name" value="EGF_3"/>
    <property type="match status" value="1"/>
</dbReference>
<dbReference type="InterPro" id="IPR000152">
    <property type="entry name" value="EGF-type_Asp/Asn_hydroxyl_site"/>
</dbReference>
<dbReference type="InterPro" id="IPR006026">
    <property type="entry name" value="Peptidase_Metallo"/>
</dbReference>
<dbReference type="Pfam" id="PF01400">
    <property type="entry name" value="Astacin"/>
    <property type="match status" value="1"/>
</dbReference>
<evidence type="ECO:0000259" key="19">
    <source>
        <dbReference type="PROSITE" id="PS50026"/>
    </source>
</evidence>
<dbReference type="PROSITE" id="PS00010">
    <property type="entry name" value="ASX_HYDROXYL"/>
    <property type="match status" value="2"/>
</dbReference>
<keyword evidence="7 12" id="KW-0862">Zinc</keyword>
<dbReference type="Gene3D" id="3.40.390.10">
    <property type="entry name" value="Collagenase (Catalytic Domain)"/>
    <property type="match status" value="1"/>
</dbReference>
<dbReference type="GO" id="GO:0004222">
    <property type="term" value="F:metalloendopeptidase activity"/>
    <property type="evidence" value="ECO:0007669"/>
    <property type="project" value="UniProtKB-UniRule"/>
</dbReference>
<feature type="compositionally biased region" description="Basic residues" evidence="16">
    <location>
        <begin position="164"/>
        <end position="179"/>
    </location>
</feature>
<proteinExistence type="predicted"/>
<feature type="disulfide bond" evidence="14">
    <location>
        <begin position="245"/>
        <end position="246"/>
    </location>
</feature>
<evidence type="ECO:0000256" key="12">
    <source>
        <dbReference type="PIRSR" id="PIRSR001199-2"/>
    </source>
</evidence>
<comment type="caution">
    <text evidence="13">Lacks conserved residue(s) required for the propagation of feature annotation.</text>
</comment>
<dbReference type="PANTHER" id="PTHR24251">
    <property type="entry name" value="OVOCHYMASE-RELATED"/>
    <property type="match status" value="1"/>
</dbReference>
<keyword evidence="22" id="KW-1185">Reference proteome</keyword>
<dbReference type="CDD" id="cd00041">
    <property type="entry name" value="CUB"/>
    <property type="match status" value="5"/>
</dbReference>
<dbReference type="PANTHER" id="PTHR24251:SF43">
    <property type="entry name" value="TOLLOID-LIKE PROTEIN 2"/>
    <property type="match status" value="1"/>
</dbReference>